<gene>
    <name evidence="1" type="ORF">DFJ67_6709</name>
</gene>
<proteinExistence type="predicted"/>
<accession>A0A3D9ZVX9</accession>
<keyword evidence="2" id="KW-1185">Reference proteome</keyword>
<dbReference type="OrthoDB" id="7171245at2"/>
<dbReference type="AlphaFoldDB" id="A0A3D9ZVX9"/>
<dbReference type="RefSeq" id="WP_116072340.1">
    <property type="nucleotide sequence ID" value="NZ_BONB01000011.1"/>
</dbReference>
<name>A0A3D9ZVX9_9ACTN</name>
<dbReference type="EMBL" id="QUMQ01000001">
    <property type="protein sequence ID" value="REG00653.1"/>
    <property type="molecule type" value="Genomic_DNA"/>
</dbReference>
<organism evidence="1 2">
    <name type="scientific">Asanoa ferruginea</name>
    <dbReference type="NCBI Taxonomy" id="53367"/>
    <lineage>
        <taxon>Bacteria</taxon>
        <taxon>Bacillati</taxon>
        <taxon>Actinomycetota</taxon>
        <taxon>Actinomycetes</taxon>
        <taxon>Micromonosporales</taxon>
        <taxon>Micromonosporaceae</taxon>
        <taxon>Asanoa</taxon>
    </lineage>
</organism>
<evidence type="ECO:0000313" key="2">
    <source>
        <dbReference type="Proteomes" id="UP000256913"/>
    </source>
</evidence>
<evidence type="ECO:0000313" key="1">
    <source>
        <dbReference type="EMBL" id="REG00653.1"/>
    </source>
</evidence>
<dbReference type="Proteomes" id="UP000256913">
    <property type="component" value="Unassembled WGS sequence"/>
</dbReference>
<evidence type="ECO:0008006" key="3">
    <source>
        <dbReference type="Google" id="ProtNLM"/>
    </source>
</evidence>
<sequence length="314" mass="34736">MPPAAPLVFDENAAHPDVWEVRVALAAKDWAAVTATVGRQHGGARTQLIRWAGGTADRAFLESVRAADPADGLAAALLGQRMTTDAWAIRTRNLARDVSPAQFRRFHAMLREAEEMLVDAVAHNPADPAVWCIRLITARGLEVGQAEVRRRYAAVAALDPHHLPAQEQVQQQLCPKWGGSWAEMDAFAQDATQAAPEGAHNGVLVADALYEHLLLDGGNRDKLLRNKDNRQRLAEAADRSVLHPAFERTFGWVAVANSFALMLCLVKDWGRAKRVFEIAGPWVTEHPWHLVGDPVAKFARYRGRAAGSRWRRPW</sequence>
<protein>
    <recommendedName>
        <fullName evidence="3">DUF4034 domain-containing protein</fullName>
    </recommendedName>
</protein>
<reference evidence="1 2" key="1">
    <citation type="submission" date="2018-08" db="EMBL/GenBank/DDBJ databases">
        <title>Sequencing the genomes of 1000 actinobacteria strains.</title>
        <authorList>
            <person name="Klenk H.-P."/>
        </authorList>
    </citation>
    <scope>NUCLEOTIDE SEQUENCE [LARGE SCALE GENOMIC DNA]</scope>
    <source>
        <strain evidence="1 2">DSM 44099</strain>
    </source>
</reference>
<comment type="caution">
    <text evidence="1">The sequence shown here is derived from an EMBL/GenBank/DDBJ whole genome shotgun (WGS) entry which is preliminary data.</text>
</comment>